<accession>A0AAD3DFB9</accession>
<protein>
    <submittedName>
        <fullName evidence="1">Uncharacterized protein</fullName>
    </submittedName>
</protein>
<keyword evidence="2" id="KW-1185">Reference proteome</keyword>
<dbReference type="AlphaFoldDB" id="A0AAD3DFB9"/>
<evidence type="ECO:0000313" key="1">
    <source>
        <dbReference type="EMBL" id="GFH61975.1"/>
    </source>
</evidence>
<proteinExistence type="predicted"/>
<dbReference type="Proteomes" id="UP001054902">
    <property type="component" value="Unassembled WGS sequence"/>
</dbReference>
<organism evidence="1 2">
    <name type="scientific">Chaetoceros tenuissimus</name>
    <dbReference type="NCBI Taxonomy" id="426638"/>
    <lineage>
        <taxon>Eukaryota</taxon>
        <taxon>Sar</taxon>
        <taxon>Stramenopiles</taxon>
        <taxon>Ochrophyta</taxon>
        <taxon>Bacillariophyta</taxon>
        <taxon>Coscinodiscophyceae</taxon>
        <taxon>Chaetocerotophycidae</taxon>
        <taxon>Chaetocerotales</taxon>
        <taxon>Chaetocerotaceae</taxon>
        <taxon>Chaetoceros</taxon>
    </lineage>
</organism>
<comment type="caution">
    <text evidence="1">The sequence shown here is derived from an EMBL/GenBank/DDBJ whole genome shotgun (WGS) entry which is preliminary data.</text>
</comment>
<dbReference type="EMBL" id="BLLK01000075">
    <property type="protein sequence ID" value="GFH61975.1"/>
    <property type="molecule type" value="Genomic_DNA"/>
</dbReference>
<reference evidence="1 2" key="1">
    <citation type="journal article" date="2021" name="Sci. Rep.">
        <title>The genome of the diatom Chaetoceros tenuissimus carries an ancient integrated fragment of an extant virus.</title>
        <authorList>
            <person name="Hongo Y."/>
            <person name="Kimura K."/>
            <person name="Takaki Y."/>
            <person name="Yoshida Y."/>
            <person name="Baba S."/>
            <person name="Kobayashi G."/>
            <person name="Nagasaki K."/>
            <person name="Hano T."/>
            <person name="Tomaru Y."/>
        </authorList>
    </citation>
    <scope>NUCLEOTIDE SEQUENCE [LARGE SCALE GENOMIC DNA]</scope>
    <source>
        <strain evidence="1 2">NIES-3715</strain>
    </source>
</reference>
<sequence>MVVLSKDFEILQKVKFEARSYKTSEDTTIRRLGNLQDESDELITTPFQDVPKTYRSIERNASLRKMKALETISRDSIRNIVSNLINFRYDLEATLLLRTNEPPMSNERITDIPLRLVLEPIVNATEYEILTG</sequence>
<evidence type="ECO:0000313" key="2">
    <source>
        <dbReference type="Proteomes" id="UP001054902"/>
    </source>
</evidence>
<name>A0AAD3DFB9_9STRA</name>
<gene>
    <name evidence="1" type="ORF">CTEN210_18451</name>
</gene>